<dbReference type="GO" id="GO:0007166">
    <property type="term" value="P:cell surface receptor signaling pathway"/>
    <property type="evidence" value="ECO:0000318"/>
    <property type="project" value="GO_Central"/>
</dbReference>
<evidence type="ECO:0000256" key="9">
    <source>
        <dbReference type="ARBA" id="ARBA00022741"/>
    </source>
</evidence>
<comment type="catalytic activity">
    <reaction evidence="16">
        <text>L-seryl-[protein] + ATP = O-phospho-L-seryl-[protein] + ADP + H(+)</text>
        <dbReference type="Rhea" id="RHEA:17989"/>
        <dbReference type="Rhea" id="RHEA-COMP:9863"/>
        <dbReference type="Rhea" id="RHEA-COMP:11604"/>
        <dbReference type="ChEBI" id="CHEBI:15378"/>
        <dbReference type="ChEBI" id="CHEBI:29999"/>
        <dbReference type="ChEBI" id="CHEBI:30616"/>
        <dbReference type="ChEBI" id="CHEBI:83421"/>
        <dbReference type="ChEBI" id="CHEBI:456216"/>
    </reaction>
</comment>
<dbReference type="InterPro" id="IPR011009">
    <property type="entry name" value="Kinase-like_dom_sf"/>
</dbReference>
<dbReference type="FunFam" id="1.10.510.10:FF:000084">
    <property type="entry name" value="Wall-associated receptor kinase 2"/>
    <property type="match status" value="1"/>
</dbReference>
<dbReference type="InterPro" id="IPR001881">
    <property type="entry name" value="EGF-like_Ca-bd_dom"/>
</dbReference>
<evidence type="ECO:0000256" key="14">
    <source>
        <dbReference type="ARBA" id="ARBA00023157"/>
    </source>
</evidence>
<evidence type="ECO:0000256" key="21">
    <source>
        <dbReference type="SAM" id="Phobius"/>
    </source>
</evidence>
<evidence type="ECO:0000313" key="25">
    <source>
        <dbReference type="EMBL" id="KAF5759455.1"/>
    </source>
</evidence>
<dbReference type="OrthoDB" id="4062651at2759"/>
<feature type="domain" description="Protein kinase" evidence="23">
    <location>
        <begin position="447"/>
        <end position="729"/>
    </location>
</feature>
<feature type="signal peptide" evidence="22">
    <location>
        <begin position="1"/>
        <end position="37"/>
    </location>
</feature>
<dbReference type="PANTHER" id="PTHR27005">
    <property type="entry name" value="WALL-ASSOCIATED RECEPTOR KINASE-LIKE 21"/>
    <property type="match status" value="1"/>
</dbReference>
<evidence type="ECO:0000256" key="1">
    <source>
        <dbReference type="ARBA" id="ARBA00004479"/>
    </source>
</evidence>
<dbReference type="InterPro" id="IPR000742">
    <property type="entry name" value="EGF"/>
</dbReference>
<evidence type="ECO:0000256" key="4">
    <source>
        <dbReference type="ARBA" id="ARBA00022553"/>
    </source>
</evidence>
<keyword evidence="15" id="KW-0325">Glycoprotein</keyword>
<evidence type="ECO:0000259" key="24">
    <source>
        <dbReference type="PROSITE" id="PS50026"/>
    </source>
</evidence>
<dbReference type="InterPro" id="IPR008271">
    <property type="entry name" value="Ser/Thr_kinase_AS"/>
</dbReference>
<dbReference type="SMART" id="SM00220">
    <property type="entry name" value="S_TKc"/>
    <property type="match status" value="1"/>
</dbReference>
<dbReference type="GO" id="GO:0005524">
    <property type="term" value="F:ATP binding"/>
    <property type="evidence" value="ECO:0007669"/>
    <property type="project" value="UniProtKB-UniRule"/>
</dbReference>
<evidence type="ECO:0000256" key="12">
    <source>
        <dbReference type="ARBA" id="ARBA00022989"/>
    </source>
</evidence>
<evidence type="ECO:0000256" key="10">
    <source>
        <dbReference type="ARBA" id="ARBA00022777"/>
    </source>
</evidence>
<reference evidence="26" key="2">
    <citation type="submission" date="2017-02" db="EMBL/GenBank/DDBJ databases">
        <title>Sunflower complete genome.</title>
        <authorList>
            <person name="Langlade N."/>
            <person name="Munos S."/>
        </authorList>
    </citation>
    <scope>NUCLEOTIDE SEQUENCE [LARGE SCALE GENOMIC DNA]</scope>
    <source>
        <tissue evidence="26">Leaves</tissue>
    </source>
</reference>
<dbReference type="EMBL" id="CM007905">
    <property type="protein sequence ID" value="OTF91166.1"/>
    <property type="molecule type" value="Genomic_DNA"/>
</dbReference>
<dbReference type="InterPro" id="IPR049883">
    <property type="entry name" value="NOTCH1_EGF-like"/>
</dbReference>
<evidence type="ECO:0000256" key="2">
    <source>
        <dbReference type="ARBA" id="ARBA00022527"/>
    </source>
</evidence>
<dbReference type="InterPro" id="IPR025287">
    <property type="entry name" value="WAK_GUB"/>
</dbReference>
<evidence type="ECO:0000256" key="8">
    <source>
        <dbReference type="ARBA" id="ARBA00022737"/>
    </source>
</evidence>
<keyword evidence="2" id="KW-0723">Serine/threonine-protein kinase</keyword>
<dbReference type="CDD" id="cd14066">
    <property type="entry name" value="STKc_IRAK"/>
    <property type="match status" value="1"/>
</dbReference>
<evidence type="ECO:0000256" key="6">
    <source>
        <dbReference type="ARBA" id="ARBA00022692"/>
    </source>
</evidence>
<comment type="function">
    <text evidence="18">Serine/threonine-protein kinase that may function as a signaling receptor of extracellular matrix component. Binding to pectin may have significance in the control of cell expansion, morphogenesis and development.</text>
</comment>
<keyword evidence="10" id="KW-0418">Kinase</keyword>
<dbReference type="Pfam" id="PF07645">
    <property type="entry name" value="EGF_CA"/>
    <property type="match status" value="1"/>
</dbReference>
<evidence type="ECO:0000313" key="26">
    <source>
        <dbReference type="EMBL" id="OTF91166.1"/>
    </source>
</evidence>
<organism evidence="26 27">
    <name type="scientific">Helianthus annuus</name>
    <name type="common">Common sunflower</name>
    <dbReference type="NCBI Taxonomy" id="4232"/>
    <lineage>
        <taxon>Eukaryota</taxon>
        <taxon>Viridiplantae</taxon>
        <taxon>Streptophyta</taxon>
        <taxon>Embryophyta</taxon>
        <taxon>Tracheophyta</taxon>
        <taxon>Spermatophyta</taxon>
        <taxon>Magnoliopsida</taxon>
        <taxon>eudicotyledons</taxon>
        <taxon>Gunneridae</taxon>
        <taxon>Pentapetalae</taxon>
        <taxon>asterids</taxon>
        <taxon>campanulids</taxon>
        <taxon>Asterales</taxon>
        <taxon>Asteraceae</taxon>
        <taxon>Asteroideae</taxon>
        <taxon>Heliantheae alliance</taxon>
        <taxon>Heliantheae</taxon>
        <taxon>Helianthus</taxon>
    </lineage>
</organism>
<dbReference type="AlphaFoldDB" id="A0A251RZ68"/>
<reference evidence="25 27" key="1">
    <citation type="journal article" date="2017" name="Nature">
        <title>The sunflower genome provides insights into oil metabolism, flowering and Asterid evolution.</title>
        <authorList>
            <person name="Badouin H."/>
            <person name="Gouzy J."/>
            <person name="Grassa C.J."/>
            <person name="Murat F."/>
            <person name="Staton S.E."/>
            <person name="Cottret L."/>
            <person name="Lelandais-Briere C."/>
            <person name="Owens G.L."/>
            <person name="Carrere S."/>
            <person name="Mayjonade B."/>
            <person name="Legrand L."/>
            <person name="Gill N."/>
            <person name="Kane N.C."/>
            <person name="Bowers J.E."/>
            <person name="Hubner S."/>
            <person name="Bellec A."/>
            <person name="Berard A."/>
            <person name="Berges H."/>
            <person name="Blanchet N."/>
            <person name="Boniface M.C."/>
            <person name="Brunel D."/>
            <person name="Catrice O."/>
            <person name="Chaidir N."/>
            <person name="Claudel C."/>
            <person name="Donnadieu C."/>
            <person name="Faraut T."/>
            <person name="Fievet G."/>
            <person name="Helmstetter N."/>
            <person name="King M."/>
            <person name="Knapp S.J."/>
            <person name="Lai Z."/>
            <person name="Le Paslier M.C."/>
            <person name="Lippi Y."/>
            <person name="Lorenzon L."/>
            <person name="Mandel J.R."/>
            <person name="Marage G."/>
            <person name="Marchand G."/>
            <person name="Marquand E."/>
            <person name="Bret-Mestries E."/>
            <person name="Morien E."/>
            <person name="Nambeesan S."/>
            <person name="Nguyen T."/>
            <person name="Pegot-Espagnet P."/>
            <person name="Pouilly N."/>
            <person name="Raftis F."/>
            <person name="Sallet E."/>
            <person name="Schiex T."/>
            <person name="Thomas J."/>
            <person name="Vandecasteele C."/>
            <person name="Vares D."/>
            <person name="Vear F."/>
            <person name="Vautrin S."/>
            <person name="Crespi M."/>
            <person name="Mangin B."/>
            <person name="Burke J.M."/>
            <person name="Salse J."/>
            <person name="Munos S."/>
            <person name="Vincourt P."/>
            <person name="Rieseberg L.H."/>
            <person name="Langlade N.B."/>
        </authorList>
    </citation>
    <scope>NUCLEOTIDE SEQUENCE [LARGE SCALE GENOMIC DNA]</scope>
    <source>
        <strain evidence="27">cv. SF193</strain>
        <tissue evidence="25">Leaves</tissue>
    </source>
</reference>
<dbReference type="FunFam" id="2.10.25.10:FF:000038">
    <property type="entry name" value="Fibrillin 2"/>
    <property type="match status" value="1"/>
</dbReference>
<dbReference type="FunCoup" id="A0A251RZ68">
    <property type="interactions" value="269"/>
</dbReference>
<comment type="catalytic activity">
    <reaction evidence="17">
        <text>L-threonyl-[protein] + ATP = O-phospho-L-threonyl-[protein] + ADP + H(+)</text>
        <dbReference type="Rhea" id="RHEA:46608"/>
        <dbReference type="Rhea" id="RHEA-COMP:11060"/>
        <dbReference type="Rhea" id="RHEA-COMP:11605"/>
        <dbReference type="ChEBI" id="CHEBI:15378"/>
        <dbReference type="ChEBI" id="CHEBI:30013"/>
        <dbReference type="ChEBI" id="CHEBI:30616"/>
        <dbReference type="ChEBI" id="CHEBI:61977"/>
        <dbReference type="ChEBI" id="CHEBI:456216"/>
    </reaction>
</comment>
<feature type="domain" description="EGF-like" evidence="24">
    <location>
        <begin position="322"/>
        <end position="355"/>
    </location>
</feature>
<evidence type="ECO:0000256" key="15">
    <source>
        <dbReference type="ARBA" id="ARBA00023180"/>
    </source>
</evidence>
<dbReference type="PANTHER" id="PTHR27005:SF283">
    <property type="entry name" value="OS02G0633066 PROTEIN"/>
    <property type="match status" value="1"/>
</dbReference>
<dbReference type="PROSITE" id="PS00108">
    <property type="entry name" value="PROTEIN_KINASE_ST"/>
    <property type="match status" value="1"/>
</dbReference>
<evidence type="ECO:0000256" key="22">
    <source>
        <dbReference type="SAM" id="SignalP"/>
    </source>
</evidence>
<dbReference type="CDD" id="cd00054">
    <property type="entry name" value="EGF_CA"/>
    <property type="match status" value="1"/>
</dbReference>
<keyword evidence="8" id="KW-0677">Repeat</keyword>
<dbReference type="SUPFAM" id="SSF57196">
    <property type="entry name" value="EGF/Laminin"/>
    <property type="match status" value="1"/>
</dbReference>
<keyword evidence="3 19" id="KW-0245">EGF-like domain</keyword>
<evidence type="ECO:0000256" key="5">
    <source>
        <dbReference type="ARBA" id="ARBA00022679"/>
    </source>
</evidence>
<sequence>MSTAKKKILHPSTTMHFTRNIHIFLFLFVLAITKSSSEQSNTTSDVITITKAASVAKPGCQSQCGNVTIPYPFGIGPGCFLSEWFETTCNTSVNPPRTQIGNLTILEFTDYTFRMPNNVASQCYDSSGNIIEDNPAYTRLGWTSPFSFSQRNQFTLLGCDSFSLIFEPKLLNLTSGCIALCSTSEEVVNGSCSGVGCCQTSIPKALKFYYTSITSLTNRNHTTIWSFDPCSYSFLGEQERFTFRGVSDFMDPNFRNRTMASVPMLVDWVVGNLSCSEARSAGVLACQANSKCVDSDTGVPGYRCICNNGYQGQPYLEPGCQDINECEDPSNLCDGVCTNTLGSYTCSCEDGYVGDGLKNGHGCAKENSEFPIIKFTLGMGFGFLAVLVATTWLYFVFKKRNLVKLRQKLFQQNGGLLLKQRFITGEGSADLTMVFTAQELEKATNNYAEDRILGRGGYGTVYKGILTDQRVVAIKKSRVMDETQIELFINEVIILTAVHHRNVVKLLGCCLETEVPLLVYEYVSNGTLFNHLQGKGTMTWLSWENRLRIAAEAAGALSYLHSATSTPVIHRDVKSANILLDDNYTTKIADFGASRLVPLDQTQVTTLVQGTLGYLDPEYFHTSQLTEKSDVYSFGVVLAELLTGKKPLCMKRGEAERNLATYFIKSLKENSLFQILEPRVVREGTLDQLQQIAELVKRCLHLLGDERPTMKEVATKLEVLRKYTQHPWASPHIDEENASLLNRENEETDLYAESINVCTSTGEISSAFSIDNGLVIPENMLR</sequence>
<evidence type="ECO:0000256" key="7">
    <source>
        <dbReference type="ARBA" id="ARBA00022729"/>
    </source>
</evidence>
<feature type="binding site" evidence="20">
    <location>
        <position position="476"/>
    </location>
    <ligand>
        <name>ATP</name>
        <dbReference type="ChEBI" id="CHEBI:30616"/>
    </ligand>
</feature>
<keyword evidence="11 20" id="KW-0067">ATP-binding</keyword>
<reference evidence="25" key="3">
    <citation type="submission" date="2020-06" db="EMBL/GenBank/DDBJ databases">
        <title>Helianthus annuus Genome sequencing and assembly Release 2.</title>
        <authorList>
            <person name="Gouzy J."/>
            <person name="Langlade N."/>
            <person name="Munos S."/>
        </authorList>
    </citation>
    <scope>NUCLEOTIDE SEQUENCE</scope>
    <source>
        <tissue evidence="25">Leaves</tissue>
    </source>
</reference>
<protein>
    <submittedName>
        <fullName evidence="26">Putative EGF-like domain-containing protein</fullName>
    </submittedName>
</protein>
<evidence type="ECO:0000256" key="19">
    <source>
        <dbReference type="PROSITE-ProRule" id="PRU00076"/>
    </source>
</evidence>
<evidence type="ECO:0000256" key="13">
    <source>
        <dbReference type="ARBA" id="ARBA00023136"/>
    </source>
</evidence>
<dbReference type="InterPro" id="IPR045274">
    <property type="entry name" value="WAK-like"/>
</dbReference>
<evidence type="ECO:0000256" key="20">
    <source>
        <dbReference type="PROSITE-ProRule" id="PRU10141"/>
    </source>
</evidence>
<keyword evidence="9 20" id="KW-0547">Nucleotide-binding</keyword>
<evidence type="ECO:0000256" key="17">
    <source>
        <dbReference type="ARBA" id="ARBA00047951"/>
    </source>
</evidence>
<keyword evidence="12 21" id="KW-1133">Transmembrane helix</keyword>
<dbReference type="PROSITE" id="PS50026">
    <property type="entry name" value="EGF_3"/>
    <property type="match status" value="1"/>
</dbReference>
<evidence type="ECO:0000256" key="11">
    <source>
        <dbReference type="ARBA" id="ARBA00022840"/>
    </source>
</evidence>
<keyword evidence="13 21" id="KW-0472">Membrane</keyword>
<dbReference type="EMBL" id="MNCJ02000331">
    <property type="protein sequence ID" value="KAF5759455.1"/>
    <property type="molecule type" value="Genomic_DNA"/>
</dbReference>
<dbReference type="Gene3D" id="1.10.510.10">
    <property type="entry name" value="Transferase(Phosphotransferase) domain 1"/>
    <property type="match status" value="1"/>
</dbReference>
<dbReference type="Gramene" id="mRNA:HanXRQr2_Chr16g0741451">
    <property type="protein sequence ID" value="mRNA:HanXRQr2_Chr16g0741451"/>
    <property type="gene ID" value="HanXRQr2_Chr16g0741451"/>
</dbReference>
<dbReference type="PROSITE" id="PS50011">
    <property type="entry name" value="PROTEIN_KINASE_DOM"/>
    <property type="match status" value="1"/>
</dbReference>
<comment type="caution">
    <text evidence="19">Lacks conserved residue(s) required for the propagation of feature annotation.</text>
</comment>
<keyword evidence="27" id="KW-1185">Reference proteome</keyword>
<dbReference type="SMART" id="SM00179">
    <property type="entry name" value="EGF_CA"/>
    <property type="match status" value="2"/>
</dbReference>
<keyword evidence="6 21" id="KW-0812">Transmembrane</keyword>
<feature type="chain" id="PRO_5041121989" evidence="22">
    <location>
        <begin position="38"/>
        <end position="782"/>
    </location>
</feature>
<dbReference type="GO" id="GO:0004674">
    <property type="term" value="F:protein serine/threonine kinase activity"/>
    <property type="evidence" value="ECO:0007669"/>
    <property type="project" value="UniProtKB-KW"/>
</dbReference>
<keyword evidence="4" id="KW-0597">Phosphoprotein</keyword>
<dbReference type="PROSITE" id="PS00010">
    <property type="entry name" value="ASX_HYDROXYL"/>
    <property type="match status" value="1"/>
</dbReference>
<dbReference type="FunFam" id="3.30.200.20:FF:000043">
    <property type="entry name" value="Wall-associated receptor kinase 2"/>
    <property type="match status" value="1"/>
</dbReference>
<dbReference type="GO" id="GO:0005886">
    <property type="term" value="C:plasma membrane"/>
    <property type="evidence" value="ECO:0000318"/>
    <property type="project" value="GO_Central"/>
</dbReference>
<dbReference type="GO" id="GO:0005509">
    <property type="term" value="F:calcium ion binding"/>
    <property type="evidence" value="ECO:0007669"/>
    <property type="project" value="InterPro"/>
</dbReference>
<dbReference type="InterPro" id="IPR017441">
    <property type="entry name" value="Protein_kinase_ATP_BS"/>
</dbReference>
<keyword evidence="14" id="KW-1015">Disulfide bond</keyword>
<keyword evidence="7 22" id="KW-0732">Signal</keyword>
<dbReference type="Gene3D" id="2.10.25.10">
    <property type="entry name" value="Laminin"/>
    <property type="match status" value="2"/>
</dbReference>
<dbReference type="InterPro" id="IPR000719">
    <property type="entry name" value="Prot_kinase_dom"/>
</dbReference>
<dbReference type="GO" id="GO:0030247">
    <property type="term" value="F:polysaccharide binding"/>
    <property type="evidence" value="ECO:0007669"/>
    <property type="project" value="InterPro"/>
</dbReference>
<accession>A0A251RZ68</accession>
<evidence type="ECO:0000259" key="23">
    <source>
        <dbReference type="PROSITE" id="PS50011"/>
    </source>
</evidence>
<dbReference type="InterPro" id="IPR000152">
    <property type="entry name" value="EGF-type_Asp/Asn_hydroxyl_site"/>
</dbReference>
<evidence type="ECO:0000313" key="27">
    <source>
        <dbReference type="Proteomes" id="UP000215914"/>
    </source>
</evidence>
<dbReference type="SMART" id="SM00181">
    <property type="entry name" value="EGF"/>
    <property type="match status" value="2"/>
</dbReference>
<dbReference type="Pfam" id="PF13947">
    <property type="entry name" value="GUB_WAK_bind"/>
    <property type="match status" value="1"/>
</dbReference>
<gene>
    <name evidence="26" type="ORF">HannXRQ_Chr16g0507751</name>
    <name evidence="25" type="ORF">HanXRQr2_Chr16g0741451</name>
</gene>
<dbReference type="InterPro" id="IPR018097">
    <property type="entry name" value="EGF_Ca-bd_CS"/>
</dbReference>
<evidence type="ECO:0000256" key="18">
    <source>
        <dbReference type="ARBA" id="ARBA00058961"/>
    </source>
</evidence>
<dbReference type="Proteomes" id="UP000215914">
    <property type="component" value="Chromosome 16"/>
</dbReference>
<dbReference type="Pfam" id="PF00069">
    <property type="entry name" value="Pkinase"/>
    <property type="match status" value="1"/>
</dbReference>
<feature type="transmembrane region" description="Helical" evidence="21">
    <location>
        <begin position="375"/>
        <end position="397"/>
    </location>
</feature>
<keyword evidence="5 25" id="KW-0808">Transferase</keyword>
<proteinExistence type="predicted"/>
<name>A0A251RZ68_HELAN</name>
<evidence type="ECO:0000256" key="3">
    <source>
        <dbReference type="ARBA" id="ARBA00022536"/>
    </source>
</evidence>
<dbReference type="SUPFAM" id="SSF56112">
    <property type="entry name" value="Protein kinase-like (PK-like)"/>
    <property type="match status" value="1"/>
</dbReference>
<evidence type="ECO:0000256" key="16">
    <source>
        <dbReference type="ARBA" id="ARBA00047558"/>
    </source>
</evidence>
<dbReference type="PROSITE" id="PS01187">
    <property type="entry name" value="EGF_CA"/>
    <property type="match status" value="1"/>
</dbReference>
<dbReference type="PROSITE" id="PS00107">
    <property type="entry name" value="PROTEIN_KINASE_ATP"/>
    <property type="match status" value="1"/>
</dbReference>
<comment type="subcellular location">
    <subcellularLocation>
        <location evidence="1">Membrane</location>
        <topology evidence="1">Single-pass type I membrane protein</topology>
    </subcellularLocation>
</comment>
<dbReference type="OMA" id="ACFSSCA"/>
<dbReference type="Gene3D" id="3.30.200.20">
    <property type="entry name" value="Phosphorylase Kinase, domain 1"/>
    <property type="match status" value="1"/>
</dbReference>
<dbReference type="InParanoid" id="A0A251RZ68"/>